<dbReference type="eggNOG" id="COG5652">
    <property type="taxonomic scope" value="Bacteria"/>
</dbReference>
<evidence type="ECO:0000259" key="2">
    <source>
        <dbReference type="Pfam" id="PF04892"/>
    </source>
</evidence>
<keyword evidence="1" id="KW-1133">Transmembrane helix</keyword>
<comment type="caution">
    <text evidence="3">The sequence shown here is derived from an EMBL/GenBank/DDBJ whole genome shotgun (WGS) entry which is preliminary data.</text>
</comment>
<keyword evidence="1" id="KW-0472">Membrane</keyword>
<protein>
    <submittedName>
        <fullName evidence="3">Probable phosphotransbutyrylase</fullName>
    </submittedName>
</protein>
<feature type="transmembrane region" description="Helical" evidence="1">
    <location>
        <begin position="57"/>
        <end position="76"/>
    </location>
</feature>
<dbReference type="Proteomes" id="UP000014923">
    <property type="component" value="Unassembled WGS sequence"/>
</dbReference>
<dbReference type="InterPro" id="IPR016747">
    <property type="entry name" value="Phosphotransbutyrylase"/>
</dbReference>
<gene>
    <name evidence="3" type="ORF">TCEL_02370</name>
</gene>
<sequence length="145" mass="17014">MKSRIKKWVLVVIWMVIIFMFSSQNSDQSSKNNEFIVYILNLLGLDVNSIFNGNADFVIRKLAHFTEYFILYFLLFNALKEDLYFKPSLLTAFIITFLYAASDEFHQRFVPGRGPSFRDVLIDTSGGLVCMAIIYFRRYISRHIK</sequence>
<dbReference type="RefSeq" id="WP_018666624.1">
    <property type="nucleotide sequence ID" value="NZ_HF952039.1"/>
</dbReference>
<feature type="transmembrane region" description="Helical" evidence="1">
    <location>
        <begin position="83"/>
        <end position="101"/>
    </location>
</feature>
<keyword evidence="4" id="KW-1185">Reference proteome</keyword>
<dbReference type="EMBL" id="CAVN010000156">
    <property type="protein sequence ID" value="CDF59298.1"/>
    <property type="molecule type" value="Genomic_DNA"/>
</dbReference>
<name>R7RUW6_9CLOT</name>
<feature type="domain" description="VanZ-like" evidence="2">
    <location>
        <begin position="8"/>
        <end position="136"/>
    </location>
</feature>
<dbReference type="OrthoDB" id="291892at2"/>
<evidence type="ECO:0000313" key="3">
    <source>
        <dbReference type="EMBL" id="CDF59298.1"/>
    </source>
</evidence>
<organism evidence="3 4">
    <name type="scientific">Thermobrachium celere DSM 8682</name>
    <dbReference type="NCBI Taxonomy" id="941824"/>
    <lineage>
        <taxon>Bacteria</taxon>
        <taxon>Bacillati</taxon>
        <taxon>Bacillota</taxon>
        <taxon>Clostridia</taxon>
        <taxon>Eubacteriales</taxon>
        <taxon>Clostridiaceae</taxon>
        <taxon>Thermobrachium</taxon>
    </lineage>
</organism>
<dbReference type="InterPro" id="IPR006976">
    <property type="entry name" value="VanZ-like"/>
</dbReference>
<dbReference type="AlphaFoldDB" id="R7RUW6"/>
<feature type="transmembrane region" description="Helical" evidence="1">
    <location>
        <begin position="121"/>
        <end position="140"/>
    </location>
</feature>
<reference evidence="3" key="1">
    <citation type="submission" date="2013-03" db="EMBL/GenBank/DDBJ databases">
        <title>Draft genome sequence of the hydrogen-ethanol-producing anaerobic alkalithermophilic Caloramator celere.</title>
        <authorList>
            <person name="Ciranna A."/>
            <person name="Larjo A."/>
            <person name="Kivisto A."/>
            <person name="Santala V."/>
            <person name="Roos C."/>
            <person name="Karp M."/>
        </authorList>
    </citation>
    <scope>NUCLEOTIDE SEQUENCE [LARGE SCALE GENOMIC DNA]</scope>
    <source>
        <strain evidence="3">DSM 8682</strain>
    </source>
</reference>
<evidence type="ECO:0000256" key="1">
    <source>
        <dbReference type="SAM" id="Phobius"/>
    </source>
</evidence>
<dbReference type="NCBIfam" id="NF037970">
    <property type="entry name" value="vanZ_1"/>
    <property type="match status" value="1"/>
</dbReference>
<evidence type="ECO:0000313" key="4">
    <source>
        <dbReference type="Proteomes" id="UP000014923"/>
    </source>
</evidence>
<dbReference type="Pfam" id="PF04892">
    <property type="entry name" value="VanZ"/>
    <property type="match status" value="1"/>
</dbReference>
<feature type="transmembrane region" description="Helical" evidence="1">
    <location>
        <begin position="6"/>
        <end position="23"/>
    </location>
</feature>
<keyword evidence="1" id="KW-0812">Transmembrane</keyword>
<proteinExistence type="predicted"/>
<dbReference type="HOGENOM" id="CLU_096028_0_3_9"/>
<dbReference type="PIRSF" id="PIRSF019083">
    <property type="entry name" value="UCP019083_VanZ"/>
    <property type="match status" value="1"/>
</dbReference>
<accession>R7RUW6</accession>